<proteinExistence type="predicted"/>
<reference evidence="3" key="1">
    <citation type="submission" date="2016-10" db="EMBL/GenBank/DDBJ databases">
        <authorList>
            <person name="Varghese N."/>
            <person name="Submissions S."/>
        </authorList>
    </citation>
    <scope>NUCLEOTIDE SEQUENCE [LARGE SCALE GENOMIC DNA]</scope>
    <source>
        <strain evidence="3">DSM 25575</strain>
    </source>
</reference>
<dbReference type="AlphaFoldDB" id="A0A1I4VYQ2"/>
<name>A0A1I4VYQ2_CHROL</name>
<gene>
    <name evidence="2" type="ORF">SAMN05421594_0733</name>
</gene>
<organism evidence="2 3">
    <name type="scientific">Chryseobacterium oleae</name>
    <dbReference type="NCBI Taxonomy" id="491207"/>
    <lineage>
        <taxon>Bacteria</taxon>
        <taxon>Pseudomonadati</taxon>
        <taxon>Bacteroidota</taxon>
        <taxon>Flavobacteriia</taxon>
        <taxon>Flavobacteriales</taxon>
        <taxon>Weeksellaceae</taxon>
        <taxon>Chryseobacterium group</taxon>
        <taxon>Chryseobacterium</taxon>
    </lineage>
</organism>
<dbReference type="RefSeq" id="WP_090023046.1">
    <property type="nucleotide sequence ID" value="NZ_FOVD01000001.1"/>
</dbReference>
<sequence>MKPKIFIGSSVESLEIANNLQVLLEHQSTPTVWSQGIFELNSSALDSLIKAVDNTDYAIFVFKPEDIAIMRDSRHNVVRDNVIFELGLFLGRLGKERVFFVAPRNADNFHLPTDLLGITYGKYDSERPDGNLQAALAPFITSISPKLKEFVFDNLNDLQDENLAIKKIALEKKEFWQYYLTAELVKDRMIEVTSRFEDIENGFVYESTRSLNSAEYIIFVKDRLIDITKFLDVFQQLFGVELGKAYQIKDDQAKILAIKSTIDKLTNACKRLLNWEIELISVTPPSQMINIPRYMKGWSKSIIDKLIMFPNMVYERVNHEYITENKKVDLILVFDSLPNSDQFNEEFARVIAEMN</sequence>
<evidence type="ECO:0000313" key="2">
    <source>
        <dbReference type="EMBL" id="SFN06177.1"/>
    </source>
</evidence>
<keyword evidence="3" id="KW-1185">Reference proteome</keyword>
<dbReference type="Pfam" id="PF10137">
    <property type="entry name" value="CAP12-PCTIR_TIR"/>
    <property type="match status" value="1"/>
</dbReference>
<evidence type="ECO:0000259" key="1">
    <source>
        <dbReference type="Pfam" id="PF10137"/>
    </source>
</evidence>
<evidence type="ECO:0000313" key="3">
    <source>
        <dbReference type="Proteomes" id="UP000198769"/>
    </source>
</evidence>
<protein>
    <submittedName>
        <fullName evidence="2">Predicted nucleotide-binding protein containing TIR-like domain-containing protein</fullName>
    </submittedName>
</protein>
<accession>A0A1I4VYQ2</accession>
<dbReference type="EMBL" id="FOVD01000001">
    <property type="protein sequence ID" value="SFN06177.1"/>
    <property type="molecule type" value="Genomic_DNA"/>
</dbReference>
<dbReference type="InterPro" id="IPR019302">
    <property type="entry name" value="CAP12/PCTIR_TIR_dom"/>
</dbReference>
<feature type="domain" description="CD-NTase-associated protein 12/Pycsar effector protein TIR" evidence="1">
    <location>
        <begin position="4"/>
        <end position="124"/>
    </location>
</feature>
<dbReference type="GO" id="GO:0050135">
    <property type="term" value="F:NADP+ nucleosidase activity"/>
    <property type="evidence" value="ECO:0007669"/>
    <property type="project" value="InterPro"/>
</dbReference>
<dbReference type="OrthoDB" id="5497289at2"/>
<dbReference type="Proteomes" id="UP000198769">
    <property type="component" value="Unassembled WGS sequence"/>
</dbReference>